<dbReference type="InterPro" id="IPR053521">
    <property type="entry name" value="McjB-like"/>
</dbReference>
<organism evidence="2">
    <name type="scientific">marine sediment metagenome</name>
    <dbReference type="NCBI Taxonomy" id="412755"/>
    <lineage>
        <taxon>unclassified sequences</taxon>
        <taxon>metagenomes</taxon>
        <taxon>ecological metagenomes</taxon>
    </lineage>
</organism>
<dbReference type="Pfam" id="PF13471">
    <property type="entry name" value="Transglut_core3"/>
    <property type="match status" value="1"/>
</dbReference>
<reference evidence="2" key="1">
    <citation type="journal article" date="2015" name="Nature">
        <title>Complex archaea that bridge the gap between prokaryotes and eukaryotes.</title>
        <authorList>
            <person name="Spang A."/>
            <person name="Saw J.H."/>
            <person name="Jorgensen S.L."/>
            <person name="Zaremba-Niedzwiedzka K."/>
            <person name="Martijn J."/>
            <person name="Lind A.E."/>
            <person name="van Eijk R."/>
            <person name="Schleper C."/>
            <person name="Guy L."/>
            <person name="Ettema T.J."/>
        </authorList>
    </citation>
    <scope>NUCLEOTIDE SEQUENCE</scope>
</reference>
<name>A0A0F9UKQ2_9ZZZZ</name>
<evidence type="ECO:0000313" key="2">
    <source>
        <dbReference type="EMBL" id="KKN93815.1"/>
    </source>
</evidence>
<proteinExistence type="predicted"/>
<comment type="caution">
    <text evidence="2">The sequence shown here is derived from an EMBL/GenBank/DDBJ whole genome shotgun (WGS) entry which is preliminary data.</text>
</comment>
<dbReference type="AlphaFoldDB" id="A0A0F9UKQ2"/>
<gene>
    <name evidence="2" type="ORF">LCGC14_0193120</name>
</gene>
<dbReference type="EMBL" id="LAZR01000083">
    <property type="protein sequence ID" value="KKN93815.1"/>
    <property type="molecule type" value="Genomic_DNA"/>
</dbReference>
<accession>A0A0F9UKQ2</accession>
<evidence type="ECO:0000259" key="1">
    <source>
        <dbReference type="Pfam" id="PF13471"/>
    </source>
</evidence>
<protein>
    <recommendedName>
        <fullName evidence="1">Microcin J25-processing protein McjB C-terminal domain-containing protein</fullName>
    </recommendedName>
</protein>
<dbReference type="InterPro" id="IPR032708">
    <property type="entry name" value="McjB_C"/>
</dbReference>
<sequence>MEVYPTFSKFVHYVLLNGEFIILDEQRDRYVILEAPTSLELEMALMEGNKQSALVQELLNSGLLELSSQRQSIRRVTVQEHGIGDYEWRFARQFHQTVSVKWMSLRALQTLFWIKTLLSTRGFHTAMNSLRALKAAQAHSIRIPSETSEHNRICACAANAIAEVALWVPYRVECLEFSMSLSRLLLSLGVCITFRIGVQRYDFLSHAWVEVEGKVLGDDPSLPERMCPIVEI</sequence>
<dbReference type="NCBIfam" id="NF033537">
    <property type="entry name" value="lasso_biosyn_B2"/>
    <property type="match status" value="1"/>
</dbReference>
<feature type="domain" description="Microcin J25-processing protein McjB C-terminal" evidence="1">
    <location>
        <begin position="120"/>
        <end position="229"/>
    </location>
</feature>